<feature type="region of interest" description="Disordered" evidence="1">
    <location>
        <begin position="824"/>
        <end position="920"/>
    </location>
</feature>
<evidence type="ECO:0000259" key="2">
    <source>
        <dbReference type="Pfam" id="PF20641"/>
    </source>
</evidence>
<proteinExistence type="predicted"/>
<dbReference type="Pfam" id="PF20641">
    <property type="entry name" value="TAF1C_beta-prop"/>
    <property type="match status" value="1"/>
</dbReference>
<feature type="region of interest" description="Disordered" evidence="1">
    <location>
        <begin position="657"/>
        <end position="694"/>
    </location>
</feature>
<feature type="compositionally biased region" description="Polar residues" evidence="1">
    <location>
        <begin position="662"/>
        <end position="675"/>
    </location>
</feature>
<feature type="region of interest" description="Disordered" evidence="1">
    <location>
        <begin position="598"/>
        <end position="621"/>
    </location>
</feature>
<dbReference type="GO" id="GO:0001164">
    <property type="term" value="F:RNA polymerase I core promoter sequence-specific DNA binding"/>
    <property type="evidence" value="ECO:0007669"/>
    <property type="project" value="TreeGrafter"/>
</dbReference>
<evidence type="ECO:0000313" key="5">
    <source>
        <dbReference type="Proteomes" id="UP001230051"/>
    </source>
</evidence>
<dbReference type="InterPro" id="IPR038801">
    <property type="entry name" value="TAF1C"/>
</dbReference>
<feature type="compositionally biased region" description="Basic and acidic residues" evidence="1">
    <location>
        <begin position="598"/>
        <end position="608"/>
    </location>
</feature>
<sequence length="1012" mass="113221">MNNKFPVVQFPRLYNNGPPRKKPSSIPSVDGWGEYGHVMTIDTIQSRGADLKFEAQHSLKGEKWKPVEPVAVPLLPPNSACKVSTVTPADLTTKGKIIRCIGEHESLKGALDFTEHMSNFYLDNYDDAFSAMGGLLEEHLYFGDGSLKGRIRETTIGVSLLNKFLENMKYKTCPFTTLSDRSRLQSYLFGDSIYDIPPALLAENIHEEMALQRNRALFDSATTGGALGYFPLEEKERFQEGCLIYPSKAALNYLNFRKVVVKFGEEDTPNLSVRNKPVSFELNGTIRQISMGNVEEQVYVGVRSDYLCGVWRVCSKMKPASLQVIQTEQIATCINVSPHIPGEMLVASESGAAYLWSLERGLNKIRHETENLHFNAQSSWRWCDFTAHPRVVTYADRSGVDLTDMRSPENQSQALFSIGEASECSKGERVILPKYLSDVNAYHYLITTQYSAYIVDERFPCLPVMKWEHMLESPPMFSQVLPGEPWDRSNKVLLATQRSQELLMLQYSGGTQLACQSLAPPRKLSSPPDCLKHLPVQIPHREDAVNERLGSHGAGLTALYHHRAPESLCVLQLSQAGDIFYQMLRHEKNPDDIAARNTETESSNKEPEENTGATQESSVEQQVETVAIENILESDEEQGASHQLEIVVNDPEEQTDLGAITEPQSGSPQFTQESGSHLGDDDDQSSTEPCHLDETVIPSRTALAKWKTWLKTFFKKQHKLPKEKKSLRIYNAKRIPNYRPTLENTVYCDVREKMKVAFKERKVLSSSTTQLQPLEIVTVPDPVDPSLWTDELSERLTASWEGRWSSWWEDKLGLNRDQKIEALRRKRKQQKQARARNRRGLSQSFTSSTSYQSDLSDLSDFSGWSSAASSAGEASGPSSLPDTDTASLSCSTQRSSSLRAGTVATDNPAAVSDQETVCSRPSSIKAFPSLELPRIGTPRDLKRKTQDCLAALSEPQNSVEQDEDDSWSFPLASSSQRSSIPKSSQTNRLVIPSSQGSMMSSQPRKKKSRMGF</sequence>
<organism evidence="4 5">
    <name type="scientific">Acipenser oxyrinchus oxyrinchus</name>
    <dbReference type="NCBI Taxonomy" id="40147"/>
    <lineage>
        <taxon>Eukaryota</taxon>
        <taxon>Metazoa</taxon>
        <taxon>Chordata</taxon>
        <taxon>Craniata</taxon>
        <taxon>Vertebrata</taxon>
        <taxon>Euteleostomi</taxon>
        <taxon>Actinopterygii</taxon>
        <taxon>Chondrostei</taxon>
        <taxon>Acipenseriformes</taxon>
        <taxon>Acipenseridae</taxon>
        <taxon>Acipenser</taxon>
    </lineage>
</organism>
<feature type="compositionally biased region" description="Basic residues" evidence="1">
    <location>
        <begin position="824"/>
        <end position="839"/>
    </location>
</feature>
<feature type="compositionally biased region" description="Low complexity" evidence="1">
    <location>
        <begin position="973"/>
        <end position="984"/>
    </location>
</feature>
<dbReference type="PANTHER" id="PTHR15319">
    <property type="entry name" value="TATA BOX-BINDING PROTEIN ASSOCIATED FACTOR RNA POLYMERASE I SUBUNIT C"/>
    <property type="match status" value="1"/>
</dbReference>
<dbReference type="InterPro" id="IPR049090">
    <property type="entry name" value="TAF1C_HB"/>
</dbReference>
<accession>A0AAD8LU17</accession>
<dbReference type="GO" id="GO:0001650">
    <property type="term" value="C:fibrillar center"/>
    <property type="evidence" value="ECO:0007669"/>
    <property type="project" value="TreeGrafter"/>
</dbReference>
<dbReference type="EMBL" id="JAGXEW010000002">
    <property type="protein sequence ID" value="KAK1174418.1"/>
    <property type="molecule type" value="Genomic_DNA"/>
</dbReference>
<feature type="domain" description="TAF1C helical bundle" evidence="3">
    <location>
        <begin position="675"/>
        <end position="848"/>
    </location>
</feature>
<dbReference type="AlphaFoldDB" id="A0AAD8LU17"/>
<keyword evidence="5" id="KW-1185">Reference proteome</keyword>
<reference evidence="4" key="1">
    <citation type="submission" date="2022-02" db="EMBL/GenBank/DDBJ databases">
        <title>Atlantic sturgeon de novo genome assembly.</title>
        <authorList>
            <person name="Stock M."/>
            <person name="Klopp C."/>
            <person name="Guiguen Y."/>
            <person name="Cabau C."/>
            <person name="Parinello H."/>
            <person name="Santidrian Yebra-Pimentel E."/>
            <person name="Kuhl H."/>
            <person name="Dirks R.P."/>
            <person name="Guessner J."/>
            <person name="Wuertz S."/>
            <person name="Du K."/>
            <person name="Schartl M."/>
        </authorList>
    </citation>
    <scope>NUCLEOTIDE SEQUENCE</scope>
    <source>
        <strain evidence="4">STURGEONOMICS-FGT-2020</strain>
        <tissue evidence="4">Whole blood</tissue>
    </source>
</reference>
<evidence type="ECO:0000313" key="4">
    <source>
        <dbReference type="EMBL" id="KAK1174418.1"/>
    </source>
</evidence>
<comment type="caution">
    <text evidence="4">The sequence shown here is derived from an EMBL/GenBank/DDBJ whole genome shotgun (WGS) entry which is preliminary data.</text>
</comment>
<feature type="compositionally biased region" description="Polar residues" evidence="1">
    <location>
        <begin position="611"/>
        <end position="621"/>
    </location>
</feature>
<evidence type="ECO:0000259" key="3">
    <source>
        <dbReference type="Pfam" id="PF20642"/>
    </source>
</evidence>
<feature type="region of interest" description="Disordered" evidence="1">
    <location>
        <begin position="952"/>
        <end position="1012"/>
    </location>
</feature>
<feature type="domain" description="TAF1C helical bundle" evidence="3">
    <location>
        <begin position="545"/>
        <end position="612"/>
    </location>
</feature>
<dbReference type="InterPro" id="IPR049087">
    <property type="entry name" value="TAF1C_beta-prop"/>
</dbReference>
<dbReference type="Pfam" id="PF20642">
    <property type="entry name" value="TAF1C_HB"/>
    <property type="match status" value="2"/>
</dbReference>
<evidence type="ECO:0000256" key="1">
    <source>
        <dbReference type="SAM" id="MobiDB-lite"/>
    </source>
</evidence>
<feature type="compositionally biased region" description="Basic residues" evidence="1">
    <location>
        <begin position="1003"/>
        <end position="1012"/>
    </location>
</feature>
<protein>
    <submittedName>
        <fullName evidence="4">TATA box-binding protein-associated factor RNA polymerase I subunit C-like</fullName>
    </submittedName>
</protein>
<dbReference type="Proteomes" id="UP001230051">
    <property type="component" value="Unassembled WGS sequence"/>
</dbReference>
<gene>
    <name evidence="4" type="primary">Taf1c</name>
    <name evidence="4" type="ORF">AOXY_G1908</name>
</gene>
<name>A0AAD8LU17_ACIOX</name>
<feature type="domain" description="TAF1C beta-propeller" evidence="2">
    <location>
        <begin position="300"/>
        <end position="437"/>
    </location>
</feature>
<feature type="compositionally biased region" description="Low complexity" evidence="1">
    <location>
        <begin position="840"/>
        <end position="900"/>
    </location>
</feature>
<feature type="compositionally biased region" description="Low complexity" evidence="1">
    <location>
        <begin position="992"/>
        <end position="1002"/>
    </location>
</feature>
<dbReference type="PANTHER" id="PTHR15319:SF1">
    <property type="entry name" value="TATA BOX-BINDING PROTEIN-ASSOCIATED FACTOR RNA POLYMERASE I SUBUNIT C"/>
    <property type="match status" value="1"/>
</dbReference>